<dbReference type="AlphaFoldDB" id="A0A150H8W8"/>
<feature type="transmembrane region" description="Helical" evidence="2">
    <location>
        <begin position="5"/>
        <end position="24"/>
    </location>
</feature>
<protein>
    <recommendedName>
        <fullName evidence="5">DUF4229 domain-containing protein</fullName>
    </recommendedName>
</protein>
<gene>
    <name evidence="3" type="ORF">Bravens_01591</name>
</gene>
<dbReference type="Proteomes" id="UP000243589">
    <property type="component" value="Unassembled WGS sequence"/>
</dbReference>
<keyword evidence="2" id="KW-1133">Transmembrane helix</keyword>
<evidence type="ECO:0000256" key="2">
    <source>
        <dbReference type="SAM" id="Phobius"/>
    </source>
</evidence>
<organism evidence="3 4">
    <name type="scientific">Brevibacterium ravenspurgense</name>
    <dbReference type="NCBI Taxonomy" id="479117"/>
    <lineage>
        <taxon>Bacteria</taxon>
        <taxon>Bacillati</taxon>
        <taxon>Actinomycetota</taxon>
        <taxon>Actinomycetes</taxon>
        <taxon>Micrococcales</taxon>
        <taxon>Brevibacteriaceae</taxon>
        <taxon>Brevibacterium</taxon>
    </lineage>
</organism>
<name>A0A150H8W8_9MICO</name>
<proteinExistence type="predicted"/>
<evidence type="ECO:0000313" key="4">
    <source>
        <dbReference type="Proteomes" id="UP000243589"/>
    </source>
</evidence>
<keyword evidence="2" id="KW-0472">Membrane</keyword>
<feature type="region of interest" description="Disordered" evidence="1">
    <location>
        <begin position="62"/>
        <end position="88"/>
    </location>
</feature>
<dbReference type="EMBL" id="LQQC01000010">
    <property type="protein sequence ID" value="KXZ58542.1"/>
    <property type="molecule type" value="Genomic_DNA"/>
</dbReference>
<sequence>MRDFLLYNAARIGLLAVSVAVIWYFSGPSLLSTIVAVIVATLLSYLLLNGMKQKAIQSMTEWTAQRRNRGPKAGSDEAIEDEIDEQHR</sequence>
<dbReference type="InterPro" id="IPR025323">
    <property type="entry name" value="DUF4229"/>
</dbReference>
<evidence type="ECO:0000313" key="3">
    <source>
        <dbReference type="EMBL" id="KXZ58542.1"/>
    </source>
</evidence>
<keyword evidence="2" id="KW-0812">Transmembrane</keyword>
<dbReference type="Pfam" id="PF14012">
    <property type="entry name" value="DUF4229"/>
    <property type="match status" value="1"/>
</dbReference>
<keyword evidence="4" id="KW-1185">Reference proteome</keyword>
<comment type="caution">
    <text evidence="3">The sequence shown here is derived from an EMBL/GenBank/DDBJ whole genome shotgun (WGS) entry which is preliminary data.</text>
</comment>
<feature type="compositionally biased region" description="Acidic residues" evidence="1">
    <location>
        <begin position="77"/>
        <end position="88"/>
    </location>
</feature>
<dbReference type="RefSeq" id="WP_062022094.1">
    <property type="nucleotide sequence ID" value="NZ_LQQC01000010.1"/>
</dbReference>
<dbReference type="PATRIC" id="fig|479117.4.peg.1578"/>
<evidence type="ECO:0000256" key="1">
    <source>
        <dbReference type="SAM" id="MobiDB-lite"/>
    </source>
</evidence>
<evidence type="ECO:0008006" key="5">
    <source>
        <dbReference type="Google" id="ProtNLM"/>
    </source>
</evidence>
<feature type="transmembrane region" description="Helical" evidence="2">
    <location>
        <begin position="30"/>
        <end position="48"/>
    </location>
</feature>
<accession>A0A150H8W8</accession>
<reference evidence="3 4" key="1">
    <citation type="submission" date="2016-01" db="EMBL/GenBank/DDBJ databases">
        <title>Use of Whole Genome Sequencing to ascertain that Brevibacterium massiliense (Roux, Raoult 2009) is a later heterotypic synonym of Brevibacterium ravenspurgense (Mages 2008).</title>
        <authorList>
            <person name="Bernier A.-M."/>
            <person name="Burdz T."/>
            <person name="Huynh C."/>
            <person name="Pachecho A.L."/>
            <person name="Wiebe D."/>
            <person name="Bonner C."/>
            <person name="Bernard K."/>
        </authorList>
    </citation>
    <scope>NUCLEOTIDE SEQUENCE [LARGE SCALE GENOMIC DNA]</scope>
    <source>
        <strain evidence="3 4">CCUG56047</strain>
    </source>
</reference>